<evidence type="ECO:0000313" key="1">
    <source>
        <dbReference type="EMBL" id="MBB4005006.1"/>
    </source>
</evidence>
<comment type="caution">
    <text evidence="1">The sequence shown here is derived from an EMBL/GenBank/DDBJ whole genome shotgun (WGS) entry which is preliminary data.</text>
</comment>
<name>A0A7W6HGY6_9HYPH</name>
<protein>
    <recommendedName>
        <fullName evidence="3">DUF3018 family protein</fullName>
    </recommendedName>
</protein>
<dbReference type="Proteomes" id="UP000588647">
    <property type="component" value="Unassembled WGS sequence"/>
</dbReference>
<dbReference type="InterPro" id="IPR021558">
    <property type="entry name" value="MazE-like"/>
</dbReference>
<organism evidence="1 2">
    <name type="scientific">Aurantimonas endophytica</name>
    <dbReference type="NCBI Taxonomy" id="1522175"/>
    <lineage>
        <taxon>Bacteria</taxon>
        <taxon>Pseudomonadati</taxon>
        <taxon>Pseudomonadota</taxon>
        <taxon>Alphaproteobacteria</taxon>
        <taxon>Hyphomicrobiales</taxon>
        <taxon>Aurantimonadaceae</taxon>
        <taxon>Aurantimonas</taxon>
    </lineage>
</organism>
<dbReference type="RefSeq" id="WP_353956214.1">
    <property type="nucleotide sequence ID" value="NZ_JAAAMM010000005.1"/>
</dbReference>
<reference evidence="1 2" key="1">
    <citation type="submission" date="2020-08" db="EMBL/GenBank/DDBJ databases">
        <title>Genomic Encyclopedia of Type Strains, Phase IV (KMG-IV): sequencing the most valuable type-strain genomes for metagenomic binning, comparative biology and taxonomic classification.</title>
        <authorList>
            <person name="Goeker M."/>
        </authorList>
    </citation>
    <scope>NUCLEOTIDE SEQUENCE [LARGE SCALE GENOMIC DNA]</scope>
    <source>
        <strain evidence="1 2">DSM 103570</strain>
    </source>
</reference>
<proteinExistence type="predicted"/>
<dbReference type="AlphaFoldDB" id="A0A7W6HGY6"/>
<accession>A0A7W6HGY6</accession>
<dbReference type="Pfam" id="PF11455">
    <property type="entry name" value="MazE-like"/>
    <property type="match status" value="1"/>
</dbReference>
<dbReference type="EMBL" id="JACIEM010000005">
    <property type="protein sequence ID" value="MBB4005006.1"/>
    <property type="molecule type" value="Genomic_DNA"/>
</dbReference>
<gene>
    <name evidence="1" type="ORF">GGR03_004101</name>
</gene>
<evidence type="ECO:0008006" key="3">
    <source>
        <dbReference type="Google" id="ProtNLM"/>
    </source>
</evidence>
<evidence type="ECO:0000313" key="2">
    <source>
        <dbReference type="Proteomes" id="UP000588647"/>
    </source>
</evidence>
<sequence length="72" mass="8338">MGRPRELSDEERSALLAKGWRPMEVWVPDWDSPAFVKRLRQDCEAINQADSRSGELDRLSEEVDDLWIDPAP</sequence>
<keyword evidence="2" id="KW-1185">Reference proteome</keyword>